<dbReference type="NCBIfam" id="TIGR01727">
    <property type="entry name" value="oligo_HPY"/>
    <property type="match status" value="2"/>
</dbReference>
<comment type="subcellular location">
    <subcellularLocation>
        <location evidence="1">Cell inner membrane</location>
        <topology evidence="1">Peripheral membrane protein</topology>
    </subcellularLocation>
</comment>
<dbReference type="Gene3D" id="3.40.50.300">
    <property type="entry name" value="P-loop containing nucleotide triphosphate hydrolases"/>
    <property type="match status" value="2"/>
</dbReference>
<dbReference type="Pfam" id="PF00005">
    <property type="entry name" value="ABC_tran"/>
    <property type="match status" value="2"/>
</dbReference>
<dbReference type="InterPro" id="IPR050388">
    <property type="entry name" value="ABC_Ni/Peptide_Import"/>
</dbReference>
<accession>M5EVG3</accession>
<keyword evidence="7" id="KW-0472">Membrane</keyword>
<dbReference type="PROSITE" id="PS00211">
    <property type="entry name" value="ABC_TRANSPORTER_1"/>
    <property type="match status" value="1"/>
</dbReference>
<gene>
    <name evidence="9" type="primary">yliA</name>
    <name evidence="9" type="ORF">MESS2_80110</name>
</gene>
<dbReference type="GO" id="GO:0005524">
    <property type="term" value="F:ATP binding"/>
    <property type="evidence" value="ECO:0007669"/>
    <property type="project" value="UniProtKB-KW"/>
</dbReference>
<dbReference type="CDD" id="cd03257">
    <property type="entry name" value="ABC_NikE_OppD_transporters"/>
    <property type="match status" value="2"/>
</dbReference>
<dbReference type="InterPro" id="IPR003593">
    <property type="entry name" value="AAA+_ATPase"/>
</dbReference>
<dbReference type="AlphaFoldDB" id="M5EVG3"/>
<feature type="domain" description="ABC transporter" evidence="8">
    <location>
        <begin position="357"/>
        <end position="601"/>
    </location>
</feature>
<dbReference type="PANTHER" id="PTHR43297:SF2">
    <property type="entry name" value="DIPEPTIDE TRANSPORT ATP-BINDING PROTEIN DPPD"/>
    <property type="match status" value="1"/>
</dbReference>
<dbReference type="SUPFAM" id="SSF52540">
    <property type="entry name" value="P-loop containing nucleoside triphosphate hydrolases"/>
    <property type="match status" value="2"/>
</dbReference>
<dbReference type="STRING" id="1297569.MESS2_80110"/>
<keyword evidence="5" id="KW-0547">Nucleotide-binding</keyword>
<dbReference type="PROSITE" id="PS50893">
    <property type="entry name" value="ABC_TRANSPORTER_2"/>
    <property type="match status" value="2"/>
</dbReference>
<dbReference type="FunFam" id="3.40.50.300:FF:000016">
    <property type="entry name" value="Oligopeptide ABC transporter ATP-binding component"/>
    <property type="match status" value="1"/>
</dbReference>
<evidence type="ECO:0000256" key="7">
    <source>
        <dbReference type="ARBA" id="ARBA00023136"/>
    </source>
</evidence>
<dbReference type="InterPro" id="IPR003439">
    <property type="entry name" value="ABC_transporter-like_ATP-bd"/>
</dbReference>
<dbReference type="EMBL" id="CAUM01000150">
    <property type="protein sequence ID" value="CCV08979.1"/>
    <property type="molecule type" value="Genomic_DNA"/>
</dbReference>
<dbReference type="Proteomes" id="UP000012062">
    <property type="component" value="Unassembled WGS sequence"/>
</dbReference>
<evidence type="ECO:0000313" key="9">
    <source>
        <dbReference type="EMBL" id="CCV08979.1"/>
    </source>
</evidence>
<dbReference type="GO" id="GO:0055085">
    <property type="term" value="P:transmembrane transport"/>
    <property type="evidence" value="ECO:0007669"/>
    <property type="project" value="UniProtKB-ARBA"/>
</dbReference>
<dbReference type="InterPro" id="IPR027417">
    <property type="entry name" value="P-loop_NTPase"/>
</dbReference>
<evidence type="ECO:0000256" key="6">
    <source>
        <dbReference type="ARBA" id="ARBA00022840"/>
    </source>
</evidence>
<evidence type="ECO:0000256" key="4">
    <source>
        <dbReference type="ARBA" id="ARBA00022475"/>
    </source>
</evidence>
<dbReference type="GO" id="GO:0015833">
    <property type="term" value="P:peptide transport"/>
    <property type="evidence" value="ECO:0007669"/>
    <property type="project" value="InterPro"/>
</dbReference>
<evidence type="ECO:0000256" key="1">
    <source>
        <dbReference type="ARBA" id="ARBA00004417"/>
    </source>
</evidence>
<proteinExistence type="inferred from homology"/>
<evidence type="ECO:0000256" key="3">
    <source>
        <dbReference type="ARBA" id="ARBA00022448"/>
    </source>
</evidence>
<organism evidence="9 10">
    <name type="scientific">Mesorhizobium metallidurans STM 2683</name>
    <dbReference type="NCBI Taxonomy" id="1297569"/>
    <lineage>
        <taxon>Bacteria</taxon>
        <taxon>Pseudomonadati</taxon>
        <taxon>Pseudomonadota</taxon>
        <taxon>Alphaproteobacteria</taxon>
        <taxon>Hyphomicrobiales</taxon>
        <taxon>Phyllobacteriaceae</taxon>
        <taxon>Mesorhizobium</taxon>
    </lineage>
</organism>
<keyword evidence="3" id="KW-0813">Transport</keyword>
<evidence type="ECO:0000259" key="8">
    <source>
        <dbReference type="PROSITE" id="PS50893"/>
    </source>
</evidence>
<feature type="domain" description="ABC transporter" evidence="8">
    <location>
        <begin position="12"/>
        <end position="261"/>
    </location>
</feature>
<dbReference type="SMART" id="SM00382">
    <property type="entry name" value="AAA"/>
    <property type="match status" value="2"/>
</dbReference>
<dbReference type="eggNOG" id="COG4172">
    <property type="taxonomic scope" value="Bacteria"/>
</dbReference>
<evidence type="ECO:0000256" key="2">
    <source>
        <dbReference type="ARBA" id="ARBA00005417"/>
    </source>
</evidence>
<evidence type="ECO:0000256" key="5">
    <source>
        <dbReference type="ARBA" id="ARBA00022741"/>
    </source>
</evidence>
<protein>
    <submittedName>
        <fullName evidence="9">Putative peptide transport fused subunits of ABC superfamily: ATP-binding components</fullName>
    </submittedName>
</protein>
<reference evidence="9 10" key="1">
    <citation type="submission" date="2013-02" db="EMBL/GenBank/DDBJ databases">
        <authorList>
            <person name="Genoscope - CEA"/>
        </authorList>
    </citation>
    <scope>NUCLEOTIDE SEQUENCE [LARGE SCALE GENOMIC DNA]</scope>
    <source>
        <strain evidence="9 10">STM 2683</strain>
    </source>
</reference>
<keyword evidence="4" id="KW-1003">Cell membrane</keyword>
<dbReference type="GO" id="GO:0005886">
    <property type="term" value="C:plasma membrane"/>
    <property type="evidence" value="ECO:0007669"/>
    <property type="project" value="UniProtKB-SubCell"/>
</dbReference>
<dbReference type="InterPro" id="IPR017871">
    <property type="entry name" value="ABC_transporter-like_CS"/>
</dbReference>
<comment type="caution">
    <text evidence="9">The sequence shown here is derived from an EMBL/GenBank/DDBJ whole genome shotgun (WGS) entry which is preliminary data.</text>
</comment>
<evidence type="ECO:0000313" key="10">
    <source>
        <dbReference type="Proteomes" id="UP000012062"/>
    </source>
</evidence>
<dbReference type="Pfam" id="PF08352">
    <property type="entry name" value="oligo_HPY"/>
    <property type="match status" value="2"/>
</dbReference>
<sequence length="683" mass="73570">MERSMTEPANALELRDLSVAYRVGGRDRAVLRNLNLTIGQGEAYALVGESGCGKSTVALSVVRYLPRNGSITGGAIALDGQDVMKLDAEALRRARAESVSMVYQDPGKALNPSIRIGRQLTEIFELAGVSGQAASGRAVAMLNRVRISDPASVMQRYPHQLSGGMQQRVAIAMALANDPSMLILDEPTTGLDATVEAEVLDLIGQLRQELSASILFISHNLAVVSKMCDRVGVLYAGMLVEEGPTQAVFNDPRHPYTVALLRCLPRGGQRKDQGRLDTIPGFLPGIGSDIKGCAFADRCALATERCRTEPPPLYELADDAGNRLSRCHYHEQAQSLPRATPSNIAAPARQAASPAVLRVEGLNKTYASHGHPLRAVKDVSVSLRPGETLGLVGESGSGKTTFARLLLGLVAPDEGGMIELEGKPLAPRLESRGDDQVKAMQIVFQNPDSALNRSHSIRHLISRALKRLAGLSGKALEARLTDLVRSVRLTERHLAVKPRQLSGGLKQRVAIARAFAGDPRIVVCDEPTSALDVSVQAAILNLLADLQSKEDVSYIFISHDLAVVRYLSDQIAVLYLGRIMELGPSEAVFAGPHHPYTEALLSAVPKLDQTETSRIRLDGEIPSATNPPPGCVFHTRCPRKLGPICEQQEPPLSETEPGHAIRCHIPYAELATLQKKVVQPEPA</sequence>
<dbReference type="InterPro" id="IPR013563">
    <property type="entry name" value="Oligopep_ABC_C"/>
</dbReference>
<name>M5EVG3_9HYPH</name>
<keyword evidence="6 9" id="KW-0067">ATP-binding</keyword>
<dbReference type="NCBIfam" id="NF008453">
    <property type="entry name" value="PRK11308.1"/>
    <property type="match status" value="2"/>
</dbReference>
<dbReference type="GO" id="GO:0016887">
    <property type="term" value="F:ATP hydrolysis activity"/>
    <property type="evidence" value="ECO:0007669"/>
    <property type="project" value="InterPro"/>
</dbReference>
<dbReference type="PANTHER" id="PTHR43297">
    <property type="entry name" value="OLIGOPEPTIDE TRANSPORT ATP-BINDING PROTEIN APPD"/>
    <property type="match status" value="1"/>
</dbReference>
<comment type="similarity">
    <text evidence="2">Belongs to the ABC transporter superfamily.</text>
</comment>
<keyword evidence="10" id="KW-1185">Reference proteome</keyword>